<feature type="domain" description="CARDB" evidence="3">
    <location>
        <begin position="247"/>
        <end position="315"/>
    </location>
</feature>
<evidence type="ECO:0000256" key="1">
    <source>
        <dbReference type="SAM" id="Phobius"/>
    </source>
</evidence>
<name>A0A2N1PVF6_9BACT</name>
<protein>
    <recommendedName>
        <fullName evidence="6">VWFA domain-containing protein</fullName>
    </recommendedName>
</protein>
<sequence length="719" mass="78083">MIRRCWHIWPEERRSDMEFLSPYFLYGLIFLGLPLILHFVRRRRYREVVFPAIRFLLQSYRQRSRSLQLNRILLLLLRFLMVALIALAFARPAFRLENIQGITDSRGTALIILDDSASMAVGSSAGTPIASALQEIEKILNSMGPGELAGVISTTGGIRVSPSSSQKVKKMLESVRVSPMAGDSGRAIAEALALRDGAGEGSFRIFLISDFQNSDFNGMENLPAGITPIRVGSGRIPDNAFLRVSDVRTPVGSVTPGQDFTIGIVIDNLGTTLAEELEMTVRIGEREQSVKVPAIDPGQQVTVSITTGVDSSGHHPGRVWLNDSGDFPLSSRRNFVIRAHGTLYSLLVGSAPWRLERDAPTFFLGMGLNPMAAINPGAAAAKGSTVPVAINLSSLLQQNLDGFNAIFLAGVSNAGSEQVRVLEEFVRRGGALVILPGRGADPMAMDRNLKSILPARITGELKIDAGEPLRMGVLDQEHPLMVPFGKSALEAFSAANFTRALSLGVNPLDRDVKVIAGFDEQAPAIVEGRIGLGRVILTAFSGDMDWGDLPLQSVFPALMGQMMSYLCHSRDGYDRVVDCGSMITLRLPLGSDRPSVTAQAPDGTVISAVTEPTPTLFIAQLGPVREEGHYEIVTDRSGRLEKGLVAANPPSSEYVLTYLSADRIRGTDRMDGTSIRTLEIWRWLLIAMIFLACIELTVANRYLTSDNDERGLGITGRQS</sequence>
<evidence type="ECO:0000313" key="4">
    <source>
        <dbReference type="EMBL" id="PKK92320.1"/>
    </source>
</evidence>
<feature type="transmembrane region" description="Helical" evidence="1">
    <location>
        <begin position="680"/>
        <end position="703"/>
    </location>
</feature>
<dbReference type="InterPro" id="IPR036465">
    <property type="entry name" value="vWFA_dom_sf"/>
</dbReference>
<dbReference type="Gene3D" id="3.40.50.410">
    <property type="entry name" value="von Willebrand factor, type A domain"/>
    <property type="match status" value="1"/>
</dbReference>
<feature type="domain" description="Aerotolerance regulator N-terminal" evidence="2">
    <location>
        <begin position="17"/>
        <end position="92"/>
    </location>
</feature>
<proteinExistence type="predicted"/>
<feature type="transmembrane region" description="Helical" evidence="1">
    <location>
        <begin position="20"/>
        <end position="40"/>
    </location>
</feature>
<dbReference type="CDD" id="cd03143">
    <property type="entry name" value="A4_beta-galactosidase_middle_domain"/>
    <property type="match status" value="1"/>
</dbReference>
<dbReference type="SUPFAM" id="SSF52317">
    <property type="entry name" value="Class I glutamine amidotransferase-like"/>
    <property type="match status" value="1"/>
</dbReference>
<dbReference type="InterPro" id="IPR024163">
    <property type="entry name" value="Aerotolerance_reg_N"/>
</dbReference>
<dbReference type="InterPro" id="IPR011933">
    <property type="entry name" value="Double_TM_dom"/>
</dbReference>
<feature type="transmembrane region" description="Helical" evidence="1">
    <location>
        <begin position="72"/>
        <end position="90"/>
    </location>
</feature>
<dbReference type="AlphaFoldDB" id="A0A2N1PVF6"/>
<dbReference type="InterPro" id="IPR029062">
    <property type="entry name" value="Class_I_gatase-like"/>
</dbReference>
<evidence type="ECO:0008006" key="6">
    <source>
        <dbReference type="Google" id="ProtNLM"/>
    </source>
</evidence>
<dbReference type="Gene3D" id="2.60.40.10">
    <property type="entry name" value="Immunoglobulins"/>
    <property type="match status" value="1"/>
</dbReference>
<dbReference type="Gene3D" id="3.40.50.880">
    <property type="match status" value="1"/>
</dbReference>
<accession>A0A2N1PVF6</accession>
<dbReference type="InterPro" id="IPR011635">
    <property type="entry name" value="CARDB"/>
</dbReference>
<dbReference type="InterPro" id="IPR013783">
    <property type="entry name" value="Ig-like_fold"/>
</dbReference>
<keyword evidence="1" id="KW-0812">Transmembrane</keyword>
<dbReference type="Proteomes" id="UP000233256">
    <property type="component" value="Unassembled WGS sequence"/>
</dbReference>
<dbReference type="EMBL" id="PGXC01000001">
    <property type="protein sequence ID" value="PKK92320.1"/>
    <property type="molecule type" value="Genomic_DNA"/>
</dbReference>
<reference evidence="4 5" key="1">
    <citation type="journal article" date="2017" name="ISME J.">
        <title>Potential for microbial H2 and metal transformations associated with novel bacteria and archaea in deep terrestrial subsurface sediments.</title>
        <authorList>
            <person name="Hernsdorf A.W."/>
            <person name="Amano Y."/>
            <person name="Miyakawa K."/>
            <person name="Ise K."/>
            <person name="Suzuki Y."/>
            <person name="Anantharaman K."/>
            <person name="Probst A."/>
            <person name="Burstein D."/>
            <person name="Thomas B.C."/>
            <person name="Banfield J.F."/>
        </authorList>
    </citation>
    <scope>NUCLEOTIDE SEQUENCE [LARGE SCALE GENOMIC DNA]</scope>
    <source>
        <strain evidence="4">HGW-Wallbacteria-1</strain>
    </source>
</reference>
<keyword evidence="1" id="KW-1133">Transmembrane helix</keyword>
<dbReference type="PANTHER" id="PTHR37464:SF1">
    <property type="entry name" value="BLL2463 PROTEIN"/>
    <property type="match status" value="1"/>
</dbReference>
<gene>
    <name evidence="4" type="ORF">CVV64_02580</name>
</gene>
<dbReference type="NCBIfam" id="TIGR02226">
    <property type="entry name" value="two_anch"/>
    <property type="match status" value="1"/>
</dbReference>
<comment type="caution">
    <text evidence="4">The sequence shown here is derived from an EMBL/GenBank/DDBJ whole genome shotgun (WGS) entry which is preliminary data.</text>
</comment>
<evidence type="ECO:0000259" key="3">
    <source>
        <dbReference type="Pfam" id="PF07705"/>
    </source>
</evidence>
<dbReference type="Pfam" id="PF07705">
    <property type="entry name" value="CARDB"/>
    <property type="match status" value="1"/>
</dbReference>
<keyword evidence="1" id="KW-0472">Membrane</keyword>
<dbReference type="Pfam" id="PF07584">
    <property type="entry name" value="BatA"/>
    <property type="match status" value="1"/>
</dbReference>
<evidence type="ECO:0000313" key="5">
    <source>
        <dbReference type="Proteomes" id="UP000233256"/>
    </source>
</evidence>
<evidence type="ECO:0000259" key="2">
    <source>
        <dbReference type="Pfam" id="PF07584"/>
    </source>
</evidence>
<dbReference type="PANTHER" id="PTHR37464">
    <property type="entry name" value="BLL2463 PROTEIN"/>
    <property type="match status" value="1"/>
</dbReference>
<organism evidence="4 5">
    <name type="scientific">Candidatus Wallbacteria bacterium HGW-Wallbacteria-1</name>
    <dbReference type="NCBI Taxonomy" id="2013854"/>
    <lineage>
        <taxon>Bacteria</taxon>
        <taxon>Candidatus Walliibacteriota</taxon>
    </lineage>
</organism>